<dbReference type="Gene3D" id="6.10.140.2220">
    <property type="match status" value="1"/>
</dbReference>
<comment type="caution">
    <text evidence="6">The sequence shown here is derived from an EMBL/GenBank/DDBJ whole genome shotgun (WGS) entry which is preliminary data.</text>
</comment>
<dbReference type="PROSITE" id="PS50865">
    <property type="entry name" value="ZF_MYND_2"/>
    <property type="match status" value="1"/>
</dbReference>
<dbReference type="GO" id="GO:0008270">
    <property type="term" value="F:zinc ion binding"/>
    <property type="evidence" value="ECO:0007669"/>
    <property type="project" value="UniProtKB-KW"/>
</dbReference>
<evidence type="ECO:0000259" key="5">
    <source>
        <dbReference type="PROSITE" id="PS50865"/>
    </source>
</evidence>
<proteinExistence type="predicted"/>
<dbReference type="Proteomes" id="UP001362999">
    <property type="component" value="Unassembled WGS sequence"/>
</dbReference>
<feature type="domain" description="MYND-type" evidence="5">
    <location>
        <begin position="418"/>
        <end position="459"/>
    </location>
</feature>
<evidence type="ECO:0000256" key="2">
    <source>
        <dbReference type="ARBA" id="ARBA00022771"/>
    </source>
</evidence>
<evidence type="ECO:0000256" key="3">
    <source>
        <dbReference type="ARBA" id="ARBA00022833"/>
    </source>
</evidence>
<evidence type="ECO:0000313" key="7">
    <source>
        <dbReference type="Proteomes" id="UP001362999"/>
    </source>
</evidence>
<evidence type="ECO:0000256" key="1">
    <source>
        <dbReference type="ARBA" id="ARBA00022723"/>
    </source>
</evidence>
<gene>
    <name evidence="6" type="ORF">R3P38DRAFT_3038375</name>
</gene>
<accession>A0AAW0ABH1</accession>
<evidence type="ECO:0000313" key="6">
    <source>
        <dbReference type="EMBL" id="KAK7006472.1"/>
    </source>
</evidence>
<evidence type="ECO:0000256" key="4">
    <source>
        <dbReference type="PROSITE-ProRule" id="PRU00134"/>
    </source>
</evidence>
<name>A0AAW0ABH1_9AGAR</name>
<dbReference type="InterPro" id="IPR002893">
    <property type="entry name" value="Znf_MYND"/>
</dbReference>
<sequence length="622" mass="71051">MHPSLRLQNLNKLPEDTLKMVSAVTVGLTKRPPTAKLFDLIELIEVDLKLEYLPIYYHFLDPRRIPTPEELEEPDIDSHGNLMAALLCINPLFQTRVPPAALPDLWLHLWPWIDFISTYHDFIAERIEWLLLGPTYCRFIFFCSFMWSHERNKDIIASNPRCATPAIRAWASFPGIQAILYDSGAALSDVVDAIDGGLNEIARLVMVQCAPVVPLTPKPATFQVDQKENMWLVEYAVGIVICLDQAIHNSSVESRPLCNALVSLGFVETLTVSSYALSLPSVKKSSRQMSTIRIFLSTLMGMFEGPEGSKALQLSLESGLLNMVLQHAQLSPSDEEVDRYLADLLGHRLPRAMIYYHTLAKCKPLETILDHGDKTPQLFAVPNLYEAWKTFSELCRERLRAQEVYDSKVSASIRACDNIECGALLPKKNFKRCAGCSSLLYCSRECQRMDWRSGHRSSCIWHLSNRNRIRVIFSAKEYSFFRFLMQQGYCSRMPTFVEHLLRHWASAPNDVVASLFDYRSGRLDISCFEADLDDAHEIYQSEYYNDIEKRVERSAGRMTLDVMCVPYGLGHRDLIIPLRRETGKMEADLKRIRQSMCSEGHLPPQILGMMENIMREEGRVTR</sequence>
<keyword evidence="1" id="KW-0479">Metal-binding</keyword>
<reference evidence="6 7" key="1">
    <citation type="journal article" date="2024" name="J Genomics">
        <title>Draft genome sequencing and assembly of Favolaschia claudopus CIRM-BRFM 2984 isolated from oak limbs.</title>
        <authorList>
            <person name="Navarro D."/>
            <person name="Drula E."/>
            <person name="Chaduli D."/>
            <person name="Cazenave R."/>
            <person name="Ahrendt S."/>
            <person name="Wang J."/>
            <person name="Lipzen A."/>
            <person name="Daum C."/>
            <person name="Barry K."/>
            <person name="Grigoriev I.V."/>
            <person name="Favel A."/>
            <person name="Rosso M.N."/>
            <person name="Martin F."/>
        </authorList>
    </citation>
    <scope>NUCLEOTIDE SEQUENCE [LARGE SCALE GENOMIC DNA]</scope>
    <source>
        <strain evidence="6 7">CIRM-BRFM 2984</strain>
    </source>
</reference>
<keyword evidence="3" id="KW-0862">Zinc</keyword>
<dbReference type="SUPFAM" id="SSF144232">
    <property type="entry name" value="HIT/MYND zinc finger-like"/>
    <property type="match status" value="1"/>
</dbReference>
<dbReference type="EMBL" id="JAWWNJ010000076">
    <property type="protein sequence ID" value="KAK7006472.1"/>
    <property type="molecule type" value="Genomic_DNA"/>
</dbReference>
<keyword evidence="7" id="KW-1185">Reference proteome</keyword>
<organism evidence="6 7">
    <name type="scientific">Favolaschia claudopus</name>
    <dbReference type="NCBI Taxonomy" id="2862362"/>
    <lineage>
        <taxon>Eukaryota</taxon>
        <taxon>Fungi</taxon>
        <taxon>Dikarya</taxon>
        <taxon>Basidiomycota</taxon>
        <taxon>Agaricomycotina</taxon>
        <taxon>Agaricomycetes</taxon>
        <taxon>Agaricomycetidae</taxon>
        <taxon>Agaricales</taxon>
        <taxon>Marasmiineae</taxon>
        <taxon>Mycenaceae</taxon>
        <taxon>Favolaschia</taxon>
    </lineage>
</organism>
<dbReference type="Pfam" id="PF01753">
    <property type="entry name" value="zf-MYND"/>
    <property type="match status" value="1"/>
</dbReference>
<keyword evidence="2 4" id="KW-0863">Zinc-finger</keyword>
<protein>
    <recommendedName>
        <fullName evidence="5">MYND-type domain-containing protein</fullName>
    </recommendedName>
</protein>
<dbReference type="AlphaFoldDB" id="A0AAW0ABH1"/>